<name>A0ACC6TQW0_9CREN</name>
<proteinExistence type="predicted"/>
<evidence type="ECO:0000313" key="1">
    <source>
        <dbReference type="EMBL" id="MEW9492237.1"/>
    </source>
</evidence>
<gene>
    <name evidence="1" type="ORF">TQ35_0008580</name>
</gene>
<dbReference type="Proteomes" id="UP000053480">
    <property type="component" value="Unassembled WGS sequence"/>
</dbReference>
<sequence>MKVYPTFNHALHRPVIKFHKGAIQFLNPVGDDCVGFVYGKGEREGNEVLLPKGTHFLYLAYFKNAKHGLFSEKSAKLTWRRRSTRRYPSGRGRKKPRES</sequence>
<protein>
    <submittedName>
        <fullName evidence="1">Uncharacterized protein</fullName>
    </submittedName>
</protein>
<organism evidence="1 2">
    <name type="scientific">Candidatus Aramenus sulfurataquae</name>
    <dbReference type="NCBI Taxonomy" id="1326980"/>
    <lineage>
        <taxon>Archaea</taxon>
        <taxon>Thermoproteota</taxon>
        <taxon>Thermoprotei</taxon>
        <taxon>Sulfolobales</taxon>
        <taxon>Sulfolobaceae</taxon>
        <taxon>Candidatus Aramenus</taxon>
    </lineage>
</organism>
<comment type="caution">
    <text evidence="1">The sequence shown here is derived from an EMBL/GenBank/DDBJ whole genome shotgun (WGS) entry which is preliminary data.</text>
</comment>
<accession>A0ACC6TQW0</accession>
<reference evidence="1" key="1">
    <citation type="submission" date="2024-07" db="EMBL/GenBank/DDBJ databases">
        <title>Metagenome and Metagenome-Assembled Genomes of Archaea from a hot spring from the geothermal field of Los Azufres, Mexico.</title>
        <authorList>
            <person name="Marin-Paredes R."/>
            <person name="Martinez-Romero E."/>
            <person name="Servin-Garciduenas L.E."/>
        </authorList>
    </citation>
    <scope>NUCLEOTIDE SEQUENCE</scope>
    <source>
        <strain evidence="1">AZ1-454</strain>
    </source>
</reference>
<evidence type="ECO:0000313" key="2">
    <source>
        <dbReference type="Proteomes" id="UP000053480"/>
    </source>
</evidence>
<dbReference type="EMBL" id="JZWS03000017">
    <property type="protein sequence ID" value="MEW9492237.1"/>
    <property type="molecule type" value="Genomic_DNA"/>
</dbReference>